<feature type="compositionally biased region" description="Basic and acidic residues" evidence="1">
    <location>
        <begin position="72"/>
        <end position="85"/>
    </location>
</feature>
<dbReference type="EMBL" id="BCWF01000010">
    <property type="protein sequence ID" value="GAT21145.1"/>
    <property type="molecule type" value="Genomic_DNA"/>
</dbReference>
<accession>A0A146F4W2</accession>
<reference evidence="2 3" key="1">
    <citation type="journal article" date="2016" name="DNA Res.">
        <title>Genome sequence of Aspergillus luchuensis NBRC 4314.</title>
        <authorList>
            <person name="Yamada O."/>
            <person name="Machida M."/>
            <person name="Hosoyama A."/>
            <person name="Goto M."/>
            <person name="Takahashi T."/>
            <person name="Futagami T."/>
            <person name="Yamagata Y."/>
            <person name="Takeuchi M."/>
            <person name="Kobayashi T."/>
            <person name="Koike H."/>
            <person name="Abe K."/>
            <person name="Asai K."/>
            <person name="Arita M."/>
            <person name="Fujita N."/>
            <person name="Fukuda K."/>
            <person name="Higa K."/>
            <person name="Horikawa H."/>
            <person name="Ishikawa T."/>
            <person name="Jinno K."/>
            <person name="Kato Y."/>
            <person name="Kirimura K."/>
            <person name="Mizutani O."/>
            <person name="Nakasone K."/>
            <person name="Sano M."/>
            <person name="Shiraishi Y."/>
            <person name="Tsukahara M."/>
            <person name="Gomi K."/>
        </authorList>
    </citation>
    <scope>NUCLEOTIDE SEQUENCE [LARGE SCALE GENOMIC DNA]</scope>
    <source>
        <strain evidence="2 3">RIB 2604</strain>
    </source>
</reference>
<proteinExistence type="predicted"/>
<dbReference type="Proteomes" id="UP000075230">
    <property type="component" value="Unassembled WGS sequence"/>
</dbReference>
<comment type="caution">
    <text evidence="2">The sequence shown here is derived from an EMBL/GenBank/DDBJ whole genome shotgun (WGS) entry which is preliminary data.</text>
</comment>
<dbReference type="VEuPathDB" id="FungiDB:ASPFODRAFT_209333"/>
<feature type="region of interest" description="Disordered" evidence="1">
    <location>
        <begin position="51"/>
        <end position="86"/>
    </location>
</feature>
<organism evidence="2 3">
    <name type="scientific">Aspergillus kawachii</name>
    <name type="common">White koji mold</name>
    <name type="synonym">Aspergillus awamori var. kawachi</name>
    <dbReference type="NCBI Taxonomy" id="1069201"/>
    <lineage>
        <taxon>Eukaryota</taxon>
        <taxon>Fungi</taxon>
        <taxon>Dikarya</taxon>
        <taxon>Ascomycota</taxon>
        <taxon>Pezizomycotina</taxon>
        <taxon>Eurotiomycetes</taxon>
        <taxon>Eurotiomycetidae</taxon>
        <taxon>Eurotiales</taxon>
        <taxon>Aspergillaceae</taxon>
        <taxon>Aspergillus</taxon>
        <taxon>Aspergillus subgen. Circumdati</taxon>
    </lineage>
</organism>
<protein>
    <submittedName>
        <fullName evidence="2">C6 transcription factor</fullName>
    </submittedName>
</protein>
<evidence type="ECO:0000256" key="1">
    <source>
        <dbReference type="SAM" id="MobiDB-lite"/>
    </source>
</evidence>
<evidence type="ECO:0000313" key="2">
    <source>
        <dbReference type="EMBL" id="GAT21145.1"/>
    </source>
</evidence>
<reference evidence="3" key="2">
    <citation type="submission" date="2016-02" db="EMBL/GenBank/DDBJ databases">
        <title>Genome sequencing of Aspergillus luchuensis NBRC 4314.</title>
        <authorList>
            <person name="Yamada O."/>
        </authorList>
    </citation>
    <scope>NUCLEOTIDE SEQUENCE [LARGE SCALE GENOMIC DNA]</scope>
    <source>
        <strain evidence="3">RIB 2604</strain>
    </source>
</reference>
<sequence>MSRVIHGDLVKPWKEWLRPVLAEQPRHAASVAGGRPSKAWIAHLVTENEQLRQRLGDGSAAPAHGEQATPDADLHQQSESTKMDHPQSVVSGIFISANGDSSYHGLTSTLFDGAPVGRHGSAQLANRPGPVEPIQQQLMGEAAYQSE</sequence>
<gene>
    <name evidence="2" type="ORF">RIB2604_01000320</name>
</gene>
<dbReference type="AlphaFoldDB" id="A0A146F4W2"/>
<evidence type="ECO:0000313" key="3">
    <source>
        <dbReference type="Proteomes" id="UP000075230"/>
    </source>
</evidence>
<name>A0A146F4W2_ASPKA</name>